<keyword evidence="3 4" id="KW-0443">Lipid metabolism</keyword>
<evidence type="ECO:0000256" key="4">
    <source>
        <dbReference type="PROSITE-ProRule" id="PRU01161"/>
    </source>
</evidence>
<protein>
    <submittedName>
        <fullName evidence="6">NTE family protein</fullName>
    </submittedName>
</protein>
<feature type="short sequence motif" description="GXSXG" evidence="4">
    <location>
        <begin position="35"/>
        <end position="39"/>
    </location>
</feature>
<proteinExistence type="predicted"/>
<dbReference type="Gene3D" id="3.40.1090.10">
    <property type="entry name" value="Cytosolic phospholipase A2 catalytic domain"/>
    <property type="match status" value="2"/>
</dbReference>
<accession>A0ABU0MVH0</accession>
<dbReference type="SUPFAM" id="SSF52151">
    <property type="entry name" value="FabD/lysophospholipase-like"/>
    <property type="match status" value="1"/>
</dbReference>
<dbReference type="InterPro" id="IPR002641">
    <property type="entry name" value="PNPLA_dom"/>
</dbReference>
<dbReference type="InterPro" id="IPR050301">
    <property type="entry name" value="NTE"/>
</dbReference>
<comment type="caution">
    <text evidence="4">Lacks conserved residue(s) required for the propagation of feature annotation.</text>
</comment>
<sequence>MKGLVLEGGGTKGAYQVGAYKALRELGIEFKGIAGTSIGALNGAYIVQDNLDVLEEIWTKYDYTHFMDVDEETYNNIKNVDFTPKNINRVIALINKARKNQGIDITPFRSLLERTIDEDVIRTSNKDFGLVTVVWDRKIIPSPMFLENIEKGKLLDYLIASASLPIFKLDKLDDKLFLDGLFHNNIPVSLLREKGYEDIVVIRLIDDLFGKINLNHHQDVNMKIIVPSESLGGCLNLDPDNVSKNIKLGYFDAMKTFDRYDGIRYYFNKDYKYDEDYCFYKLSNLSKESIESLLKALNIKRDISKRTLLEVIIPKLGECLNLQREFSYKDLFYSIYEKKLEENNINRTNLYDFNKVVEVVNTNINSNVDWASNFEIRPIISMHRNRFTKLLTNIIINDIKA</sequence>
<name>A0ABU0MVH0_9FIRM</name>
<evidence type="ECO:0000313" key="7">
    <source>
        <dbReference type="Proteomes" id="UP001232584"/>
    </source>
</evidence>
<dbReference type="PANTHER" id="PTHR14226">
    <property type="entry name" value="NEUROPATHY TARGET ESTERASE/SWISS CHEESE D.MELANOGASTER"/>
    <property type="match status" value="1"/>
</dbReference>
<gene>
    <name evidence="6" type="ORF">QOZ92_000023</name>
</gene>
<dbReference type="EMBL" id="JAUSWG010000001">
    <property type="protein sequence ID" value="MDQ0554913.1"/>
    <property type="molecule type" value="Genomic_DNA"/>
</dbReference>
<evidence type="ECO:0000256" key="1">
    <source>
        <dbReference type="ARBA" id="ARBA00022801"/>
    </source>
</evidence>
<evidence type="ECO:0000259" key="5">
    <source>
        <dbReference type="PROSITE" id="PS51635"/>
    </source>
</evidence>
<keyword evidence="7" id="KW-1185">Reference proteome</keyword>
<comment type="caution">
    <text evidence="6">The sequence shown here is derived from an EMBL/GenBank/DDBJ whole genome shotgun (WGS) entry which is preliminary data.</text>
</comment>
<feature type="active site" description="Nucleophile" evidence="4">
    <location>
        <position position="37"/>
    </location>
</feature>
<keyword evidence="2 4" id="KW-0442">Lipid degradation</keyword>
<keyword evidence="1 4" id="KW-0378">Hydrolase</keyword>
<feature type="active site" description="Proton acceptor" evidence="4">
    <location>
        <position position="179"/>
    </location>
</feature>
<dbReference type="Proteomes" id="UP001232584">
    <property type="component" value="Unassembled WGS sequence"/>
</dbReference>
<reference evidence="6 7" key="1">
    <citation type="submission" date="2023-07" db="EMBL/GenBank/DDBJ databases">
        <title>Genomic Encyclopedia of Type Strains, Phase IV (KMG-IV): sequencing the most valuable type-strain genomes for metagenomic binning, comparative biology and taxonomic classification.</title>
        <authorList>
            <person name="Goeker M."/>
        </authorList>
    </citation>
    <scope>NUCLEOTIDE SEQUENCE [LARGE SCALE GENOMIC DNA]</scope>
    <source>
        <strain evidence="6 7">DSM 15049</strain>
    </source>
</reference>
<evidence type="ECO:0000256" key="3">
    <source>
        <dbReference type="ARBA" id="ARBA00023098"/>
    </source>
</evidence>
<dbReference type="PROSITE" id="PS51635">
    <property type="entry name" value="PNPLA"/>
    <property type="match status" value="1"/>
</dbReference>
<dbReference type="RefSeq" id="WP_307501098.1">
    <property type="nucleotide sequence ID" value="NZ_BAAACE010000026.1"/>
</dbReference>
<feature type="short sequence motif" description="GXGXXG" evidence="4">
    <location>
        <begin position="8"/>
        <end position="13"/>
    </location>
</feature>
<evidence type="ECO:0000313" key="6">
    <source>
        <dbReference type="EMBL" id="MDQ0554913.1"/>
    </source>
</evidence>
<organism evidence="6 7">
    <name type="scientific">Paraclostridium ghonii</name>
    <dbReference type="NCBI Taxonomy" id="29358"/>
    <lineage>
        <taxon>Bacteria</taxon>
        <taxon>Bacillati</taxon>
        <taxon>Bacillota</taxon>
        <taxon>Clostridia</taxon>
        <taxon>Peptostreptococcales</taxon>
        <taxon>Peptostreptococcaceae</taxon>
        <taxon>Paraclostridium</taxon>
    </lineage>
</organism>
<evidence type="ECO:0000256" key="2">
    <source>
        <dbReference type="ARBA" id="ARBA00022963"/>
    </source>
</evidence>
<dbReference type="PANTHER" id="PTHR14226:SF29">
    <property type="entry name" value="NEUROPATHY TARGET ESTERASE SWS"/>
    <property type="match status" value="1"/>
</dbReference>
<feature type="domain" description="PNPLA" evidence="5">
    <location>
        <begin position="4"/>
        <end position="192"/>
    </location>
</feature>
<dbReference type="CDD" id="cd07209">
    <property type="entry name" value="Pat_hypo_Ecoli_Z1214_like"/>
    <property type="match status" value="1"/>
</dbReference>
<dbReference type="InterPro" id="IPR016035">
    <property type="entry name" value="Acyl_Trfase/lysoPLipase"/>
</dbReference>
<dbReference type="Pfam" id="PF01734">
    <property type="entry name" value="Patatin"/>
    <property type="match status" value="1"/>
</dbReference>